<dbReference type="Proteomes" id="UP000322997">
    <property type="component" value="Unassembled WGS sequence"/>
</dbReference>
<keyword evidence="2" id="KW-1003">Cell membrane</keyword>
<evidence type="ECO:0000313" key="8">
    <source>
        <dbReference type="EMBL" id="TYS54733.1"/>
    </source>
</evidence>
<dbReference type="InterPro" id="IPR003838">
    <property type="entry name" value="ABC3_permease_C"/>
</dbReference>
<evidence type="ECO:0000256" key="5">
    <source>
        <dbReference type="ARBA" id="ARBA00023136"/>
    </source>
</evidence>
<dbReference type="Pfam" id="PF02687">
    <property type="entry name" value="FtsX"/>
    <property type="match status" value="1"/>
</dbReference>
<feature type="transmembrane region" description="Helical" evidence="6">
    <location>
        <begin position="251"/>
        <end position="279"/>
    </location>
</feature>
<feature type="transmembrane region" description="Helical" evidence="6">
    <location>
        <begin position="37"/>
        <end position="58"/>
    </location>
</feature>
<feature type="transmembrane region" description="Helical" evidence="6">
    <location>
        <begin position="353"/>
        <end position="374"/>
    </location>
</feature>
<evidence type="ECO:0000256" key="4">
    <source>
        <dbReference type="ARBA" id="ARBA00022989"/>
    </source>
</evidence>
<evidence type="ECO:0000313" key="9">
    <source>
        <dbReference type="Proteomes" id="UP000322997"/>
    </source>
</evidence>
<evidence type="ECO:0000256" key="3">
    <source>
        <dbReference type="ARBA" id="ARBA00022692"/>
    </source>
</evidence>
<feature type="domain" description="ABC3 transporter permease C-terminal" evidence="7">
    <location>
        <begin position="262"/>
        <end position="381"/>
    </location>
</feature>
<reference evidence="8 9" key="1">
    <citation type="submission" date="2019-08" db="EMBL/GenBank/DDBJ databases">
        <title>Bacillus genomes from the desert of Cuatro Cienegas, Coahuila.</title>
        <authorList>
            <person name="Olmedo-Alvarez G."/>
        </authorList>
    </citation>
    <scope>NUCLEOTIDE SEQUENCE [LARGE SCALE GENOMIC DNA]</scope>
    <source>
        <strain evidence="8 9">CH108_3D</strain>
    </source>
</reference>
<feature type="transmembrane region" description="Helical" evidence="6">
    <location>
        <begin position="309"/>
        <end position="329"/>
    </location>
</feature>
<keyword evidence="5 6" id="KW-0472">Membrane</keyword>
<evidence type="ECO:0000259" key="7">
    <source>
        <dbReference type="Pfam" id="PF02687"/>
    </source>
</evidence>
<dbReference type="EMBL" id="VTEQ01000002">
    <property type="protein sequence ID" value="TYS54733.1"/>
    <property type="molecule type" value="Genomic_DNA"/>
</dbReference>
<comment type="caution">
    <text evidence="8">The sequence shown here is derived from an EMBL/GenBank/DDBJ whole genome shotgun (WGS) entry which is preliminary data.</text>
</comment>
<evidence type="ECO:0000256" key="6">
    <source>
        <dbReference type="SAM" id="Phobius"/>
    </source>
</evidence>
<dbReference type="AlphaFoldDB" id="A0A5D4RTT7"/>
<dbReference type="PANTHER" id="PTHR30287">
    <property type="entry name" value="MEMBRANE COMPONENT OF PREDICTED ABC SUPERFAMILY METABOLITE UPTAKE TRANSPORTER"/>
    <property type="match status" value="1"/>
</dbReference>
<evidence type="ECO:0000256" key="1">
    <source>
        <dbReference type="ARBA" id="ARBA00004651"/>
    </source>
</evidence>
<name>A0A5D4RTT7_9BACI</name>
<dbReference type="PANTHER" id="PTHR30287:SF1">
    <property type="entry name" value="INNER MEMBRANE PROTEIN"/>
    <property type="match status" value="1"/>
</dbReference>
<sequence length="388" mass="42758">MTTHSFKRNHVSLERSKVGLTFSLAMNSMLAHAKQNIMVLGIVVALTFATVFSTVLYYNIASDQTAFLDIFGSEPANVMLTVDPDADTSEVSRSIREMDHVRKVNLFDLIETKVDGQTVYTNVTNRYDELENDVVYEGRQPQHENEISISWVRSDQIGKTIGDSVEVENGGKRARYLITGLSQSIGNLGQVGALTLDGMKEMHPDYQGSTLFVYLDGVENKPFIRSVQDTLGDQIVDPLDIDENIKSQTGMYTAAIFAVMLMVLAITVLVVVMILYLVIKTLIIKRKTEFGVMKAIGYSTLQIMNQISLSFLPVIAGGVAIGGVIGYFFTNPMLSVLLSGAGVKRLAFNVEPFVILLPCVGILIVAYVVSMLVARRIRKISAYGLMTE</sequence>
<accession>A0A5D4RTT7</accession>
<protein>
    <submittedName>
        <fullName evidence="8">ABC transporter permease</fullName>
    </submittedName>
</protein>
<keyword evidence="4 6" id="KW-1133">Transmembrane helix</keyword>
<organism evidence="8 9">
    <name type="scientific">Rossellomorea marisflavi</name>
    <dbReference type="NCBI Taxonomy" id="189381"/>
    <lineage>
        <taxon>Bacteria</taxon>
        <taxon>Bacillati</taxon>
        <taxon>Bacillota</taxon>
        <taxon>Bacilli</taxon>
        <taxon>Bacillales</taxon>
        <taxon>Bacillaceae</taxon>
        <taxon>Rossellomorea</taxon>
    </lineage>
</organism>
<gene>
    <name evidence="8" type="ORF">FZC83_07245</name>
</gene>
<dbReference type="InterPro" id="IPR038766">
    <property type="entry name" value="Membrane_comp_ABC_pdt"/>
</dbReference>
<dbReference type="GO" id="GO:0005886">
    <property type="term" value="C:plasma membrane"/>
    <property type="evidence" value="ECO:0007669"/>
    <property type="project" value="UniProtKB-SubCell"/>
</dbReference>
<keyword evidence="3 6" id="KW-0812">Transmembrane</keyword>
<proteinExistence type="predicted"/>
<evidence type="ECO:0000256" key="2">
    <source>
        <dbReference type="ARBA" id="ARBA00022475"/>
    </source>
</evidence>
<comment type="subcellular location">
    <subcellularLocation>
        <location evidence="1">Cell membrane</location>
        <topology evidence="1">Multi-pass membrane protein</topology>
    </subcellularLocation>
</comment>